<protein>
    <recommendedName>
        <fullName evidence="3">Aconitase B</fullName>
    </recommendedName>
</protein>
<name>A0A2T0HPB7_PSEFL</name>
<evidence type="ECO:0000313" key="1">
    <source>
        <dbReference type="EMBL" id="PRW84921.1"/>
    </source>
</evidence>
<accession>A0A2T0HPB7</accession>
<dbReference type="RefSeq" id="WP_056791236.1">
    <property type="nucleotide sequence ID" value="NZ_JBHFFI010000150.1"/>
</dbReference>
<evidence type="ECO:0008006" key="3">
    <source>
        <dbReference type="Google" id="ProtNLM"/>
    </source>
</evidence>
<evidence type="ECO:0000313" key="2">
    <source>
        <dbReference type="Proteomes" id="UP000239731"/>
    </source>
</evidence>
<dbReference type="AlphaFoldDB" id="A0A2T0HPB7"/>
<comment type="caution">
    <text evidence="1">The sequence shown here is derived from an EMBL/GenBank/DDBJ whole genome shotgun (WGS) entry which is preliminary data.</text>
</comment>
<organism evidence="1 2">
    <name type="scientific">Pseudomonas fluorescens</name>
    <dbReference type="NCBI Taxonomy" id="294"/>
    <lineage>
        <taxon>Bacteria</taxon>
        <taxon>Pseudomonadati</taxon>
        <taxon>Pseudomonadota</taxon>
        <taxon>Gammaproteobacteria</taxon>
        <taxon>Pseudomonadales</taxon>
        <taxon>Pseudomonadaceae</taxon>
        <taxon>Pseudomonas</taxon>
    </lineage>
</organism>
<dbReference type="EMBL" id="PVUH01000027">
    <property type="protein sequence ID" value="PRW84921.1"/>
    <property type="molecule type" value="Genomic_DNA"/>
</dbReference>
<dbReference type="Proteomes" id="UP000239731">
    <property type="component" value="Unassembled WGS sequence"/>
</dbReference>
<reference evidence="1 2" key="1">
    <citation type="submission" date="2018-03" db="EMBL/GenBank/DDBJ databases">
        <title>Blue discolouration in mozzarella cheese caused by Pseudomonas fluorescens.</title>
        <authorList>
            <person name="Chiesa F."/>
            <person name="Dalmasso A."/>
            <person name="Lomonaco S."/>
        </authorList>
    </citation>
    <scope>NUCLEOTIDE SEQUENCE [LARGE SCALE GENOMIC DNA]</scope>
    <source>
        <strain evidence="1 2">11293</strain>
    </source>
</reference>
<sequence length="104" mass="12045">MSHRAFEYHTEFAPLYYLVRTKKLLMFKSEEPTTDPDIQGFLQDPNHQQRLVQLGREGWELISVQPVVRGEVKVGNQNAQGWAYGIALPTGYLLFFKRTIQSDC</sequence>
<gene>
    <name evidence="1" type="ORF">C7A10_27955</name>
</gene>
<proteinExistence type="predicted"/>